<dbReference type="InterPro" id="IPR004158">
    <property type="entry name" value="DUF247_pln"/>
</dbReference>
<proteinExistence type="predicted"/>
<name>A0A5E4GNU3_PRUDU</name>
<evidence type="ECO:0000256" key="1">
    <source>
        <dbReference type="SAM" id="Phobius"/>
    </source>
</evidence>
<accession>A0A5E4GNU3</accession>
<dbReference type="Gramene" id="VVA41585">
    <property type="protein sequence ID" value="VVA41585"/>
    <property type="gene ID" value="Prudul26B002121"/>
</dbReference>
<protein>
    <submittedName>
        <fullName evidence="2">PREDICTED: UPF0481</fullName>
    </submittedName>
</protein>
<reference evidence="3" key="1">
    <citation type="journal article" date="2020" name="Plant J.">
        <title>Transposons played a major role in the diversification between the closely related almond and peach genomes: results from the almond genome sequence.</title>
        <authorList>
            <person name="Alioto T."/>
            <person name="Alexiou K.G."/>
            <person name="Bardil A."/>
            <person name="Barteri F."/>
            <person name="Castanera R."/>
            <person name="Cruz F."/>
            <person name="Dhingra A."/>
            <person name="Duval H."/>
            <person name="Fernandez I Marti A."/>
            <person name="Frias L."/>
            <person name="Galan B."/>
            <person name="Garcia J.L."/>
            <person name="Howad W."/>
            <person name="Gomez-Garrido J."/>
            <person name="Gut M."/>
            <person name="Julca I."/>
            <person name="Morata J."/>
            <person name="Puigdomenech P."/>
            <person name="Ribeca P."/>
            <person name="Rubio Cabetas M.J."/>
            <person name="Vlasova A."/>
            <person name="Wirthensohn M."/>
            <person name="Garcia-Mas J."/>
            <person name="Gabaldon T."/>
            <person name="Casacuberta J.M."/>
            <person name="Arus P."/>
        </authorList>
    </citation>
    <scope>NUCLEOTIDE SEQUENCE [LARGE SCALE GENOMIC DNA]</scope>
    <source>
        <strain evidence="3">cv. Texas</strain>
    </source>
</reference>
<keyword evidence="1" id="KW-0472">Membrane</keyword>
<dbReference type="EMBL" id="CABIKO010001375">
    <property type="protein sequence ID" value="VVA41585.1"/>
    <property type="molecule type" value="Genomic_DNA"/>
</dbReference>
<dbReference type="FunCoup" id="A0A5E4GNU3">
    <property type="interactions" value="15"/>
</dbReference>
<evidence type="ECO:0000313" key="2">
    <source>
        <dbReference type="EMBL" id="VVA41585.1"/>
    </source>
</evidence>
<keyword evidence="1" id="KW-0812">Transmembrane</keyword>
<dbReference type="InParanoid" id="A0A5E4GNU3"/>
<gene>
    <name evidence="2" type="ORF">ALMOND_2B002121</name>
</gene>
<feature type="transmembrane region" description="Helical" evidence="1">
    <location>
        <begin position="441"/>
        <end position="462"/>
    </location>
</feature>
<dbReference type="AlphaFoldDB" id="A0A5E4GNU3"/>
<dbReference type="PANTHER" id="PTHR31170:SF9">
    <property type="entry name" value="PROTEIN, PUTATIVE (DUF247)-RELATED"/>
    <property type="match status" value="1"/>
</dbReference>
<dbReference type="OMA" id="IMVQRTI"/>
<dbReference type="Pfam" id="PF03140">
    <property type="entry name" value="DUF247"/>
    <property type="match status" value="1"/>
</dbReference>
<organism evidence="2 3">
    <name type="scientific">Prunus dulcis</name>
    <name type="common">Almond</name>
    <name type="synonym">Amygdalus dulcis</name>
    <dbReference type="NCBI Taxonomy" id="3755"/>
    <lineage>
        <taxon>Eukaryota</taxon>
        <taxon>Viridiplantae</taxon>
        <taxon>Streptophyta</taxon>
        <taxon>Embryophyta</taxon>
        <taxon>Tracheophyta</taxon>
        <taxon>Spermatophyta</taxon>
        <taxon>Magnoliopsida</taxon>
        <taxon>eudicotyledons</taxon>
        <taxon>Gunneridae</taxon>
        <taxon>Pentapetalae</taxon>
        <taxon>rosids</taxon>
        <taxon>fabids</taxon>
        <taxon>Rosales</taxon>
        <taxon>Rosaceae</taxon>
        <taxon>Amygdaloideae</taxon>
        <taxon>Amygdaleae</taxon>
        <taxon>Prunus</taxon>
    </lineage>
</organism>
<keyword evidence="1" id="KW-1133">Transmembrane helix</keyword>
<dbReference type="PANTHER" id="PTHR31170">
    <property type="entry name" value="BNAC04G53230D PROTEIN"/>
    <property type="match status" value="1"/>
</dbReference>
<evidence type="ECO:0000313" key="3">
    <source>
        <dbReference type="Proteomes" id="UP000327085"/>
    </source>
</evidence>
<dbReference type="Proteomes" id="UP000327085">
    <property type="component" value="Chromosome 2"/>
</dbReference>
<sequence length="470" mass="54415">MEDQRAENEPEWADAVPFFYQPDKRCIYRVPNKLRKVNEAAYTPQLISIGPFHHGKPELKDMENHKRIYCENFFTGTLKSKEELKSFITDRQGKILSCYAGTINQGDNFDFSEVILVDALFIIQLFMMDSENPENDYHILRSRWLRKAVEQDLILLENQLPYFLLQDLYNFAMPVSCFYPRNEVQAQEQENRQQRCFDLDKICYCLPCCRRSHPRDHSVLTVEAAESVHPFLKLTCEFFKSYSKGKSVRIGVTIKHFTDLVRHFLCPAEEMTWVDTPIKNICHARKLKAAGVNFRLLKEVGFVIKGDESHDCNFNLACFTSMDLKLTLFCVKDETECVVRNVMALEQFLYPDSAYICEYFLFMDKLVDTVEDVNLLIESGVLVNKIGCNETVANLINKLCVQIMDDLSCYGGVCGQLNKHYEISFWNRHVAILKGVYFKDLWTGSSTILGLFVLVFSIIGTMKSLEHNPI</sequence>